<keyword evidence="4 6" id="KW-0560">Oxidoreductase</keyword>
<feature type="domain" description="ERV/ALR sulfhydryl oxidase" evidence="9">
    <location>
        <begin position="65"/>
        <end position="165"/>
    </location>
</feature>
<dbReference type="GO" id="GO:0060904">
    <property type="term" value="P:regulation of protein folding in endoplasmic reticulum"/>
    <property type="evidence" value="ECO:0007669"/>
    <property type="project" value="EnsemblFungi"/>
</dbReference>
<protein>
    <recommendedName>
        <fullName evidence="6">Sulfhydryl oxidase</fullName>
        <ecNumber evidence="6">1.8.3.2</ecNumber>
    </recommendedName>
</protein>
<dbReference type="HOGENOM" id="CLU_070631_2_1_1"/>
<dbReference type="RefSeq" id="XP_008083217.1">
    <property type="nucleotide sequence ID" value="XM_008085026.1"/>
</dbReference>
<keyword evidence="5" id="KW-1015">Disulfide bond</keyword>
<proteinExistence type="predicted"/>
<evidence type="ECO:0000256" key="5">
    <source>
        <dbReference type="ARBA" id="ARBA00023157"/>
    </source>
</evidence>
<dbReference type="InterPro" id="IPR036774">
    <property type="entry name" value="ERV/ALR_sulphydryl_oxid_sf"/>
</dbReference>
<dbReference type="OrthoDB" id="59470at2759"/>
<dbReference type="KEGG" id="glz:GLAREA_00266"/>
<reference evidence="10 11" key="1">
    <citation type="journal article" date="2013" name="BMC Genomics">
        <title>Genomics-driven discovery of the pneumocandin biosynthetic gene cluster in the fungus Glarea lozoyensis.</title>
        <authorList>
            <person name="Chen L."/>
            <person name="Yue Q."/>
            <person name="Zhang X."/>
            <person name="Xiang M."/>
            <person name="Wang C."/>
            <person name="Li S."/>
            <person name="Che Y."/>
            <person name="Ortiz-Lopez F.J."/>
            <person name="Bills G.F."/>
            <person name="Liu X."/>
            <person name="An Z."/>
        </authorList>
    </citation>
    <scope>NUCLEOTIDE SEQUENCE [LARGE SCALE GENOMIC DNA]</scope>
    <source>
        <strain evidence="11">ATCC 20868 / MF5171</strain>
    </source>
</reference>
<evidence type="ECO:0000256" key="8">
    <source>
        <dbReference type="SAM" id="SignalP"/>
    </source>
</evidence>
<dbReference type="OMA" id="MARKPHF"/>
<feature type="signal peptide" evidence="8">
    <location>
        <begin position="1"/>
        <end position="26"/>
    </location>
</feature>
<dbReference type="GO" id="GO:0016971">
    <property type="term" value="F:flavin-dependent sulfhydryl oxidase activity"/>
    <property type="evidence" value="ECO:0007669"/>
    <property type="project" value="EnsemblFungi"/>
</dbReference>
<dbReference type="PANTHER" id="PTHR12645:SF1">
    <property type="entry name" value="FAD-LINKED SULFHYDRYL OXIDASE ERV2"/>
    <property type="match status" value="1"/>
</dbReference>
<dbReference type="Pfam" id="PF04777">
    <property type="entry name" value="Evr1_Alr"/>
    <property type="match status" value="1"/>
</dbReference>
<dbReference type="FunFam" id="1.20.120.310:FF:000002">
    <property type="entry name" value="Sulfhydryl oxidase"/>
    <property type="match status" value="1"/>
</dbReference>
<evidence type="ECO:0000256" key="2">
    <source>
        <dbReference type="ARBA" id="ARBA00022630"/>
    </source>
</evidence>
<dbReference type="SUPFAM" id="SSF69000">
    <property type="entry name" value="FAD-dependent thiol oxidase"/>
    <property type="match status" value="1"/>
</dbReference>
<evidence type="ECO:0000256" key="6">
    <source>
        <dbReference type="RuleBase" id="RU371123"/>
    </source>
</evidence>
<dbReference type="GO" id="GO:0005789">
    <property type="term" value="C:endoplasmic reticulum membrane"/>
    <property type="evidence" value="ECO:0007669"/>
    <property type="project" value="EnsemblFungi"/>
</dbReference>
<dbReference type="Proteomes" id="UP000016922">
    <property type="component" value="Unassembled WGS sequence"/>
</dbReference>
<evidence type="ECO:0000256" key="4">
    <source>
        <dbReference type="ARBA" id="ARBA00023002"/>
    </source>
</evidence>
<dbReference type="STRING" id="1116229.S3DRL4"/>
<dbReference type="PROSITE" id="PS51324">
    <property type="entry name" value="ERV_ALR"/>
    <property type="match status" value="1"/>
</dbReference>
<evidence type="ECO:0000256" key="7">
    <source>
        <dbReference type="SAM" id="MobiDB-lite"/>
    </source>
</evidence>
<keyword evidence="3 6" id="KW-0274">FAD</keyword>
<feature type="compositionally biased region" description="Basic and acidic residues" evidence="7">
    <location>
        <begin position="174"/>
        <end position="184"/>
    </location>
</feature>
<evidence type="ECO:0000256" key="1">
    <source>
        <dbReference type="ARBA" id="ARBA00001974"/>
    </source>
</evidence>
<comment type="catalytic activity">
    <reaction evidence="6">
        <text>2 R'C(R)SH + O2 = R'C(R)S-S(R)CR' + H2O2</text>
        <dbReference type="Rhea" id="RHEA:17357"/>
        <dbReference type="ChEBI" id="CHEBI:15379"/>
        <dbReference type="ChEBI" id="CHEBI:16240"/>
        <dbReference type="ChEBI" id="CHEBI:16520"/>
        <dbReference type="ChEBI" id="CHEBI:17412"/>
        <dbReference type="EC" id="1.8.3.2"/>
    </reaction>
</comment>
<dbReference type="GeneID" id="19459326"/>
<dbReference type="InterPro" id="IPR017905">
    <property type="entry name" value="ERV/ALR_sulphydryl_oxidase"/>
</dbReference>
<dbReference type="InterPro" id="IPR039799">
    <property type="entry name" value="ALR/ERV"/>
</dbReference>
<feature type="region of interest" description="Disordered" evidence="7">
    <location>
        <begin position="174"/>
        <end position="201"/>
    </location>
</feature>
<feature type="chain" id="PRO_5004508692" description="Sulfhydryl oxidase" evidence="8">
    <location>
        <begin position="27"/>
        <end position="201"/>
    </location>
</feature>
<dbReference type="GO" id="GO:0005739">
    <property type="term" value="C:mitochondrion"/>
    <property type="evidence" value="ECO:0007669"/>
    <property type="project" value="TreeGrafter"/>
</dbReference>
<dbReference type="GO" id="GO:0050660">
    <property type="term" value="F:flavin adenine dinucleotide binding"/>
    <property type="evidence" value="ECO:0007669"/>
    <property type="project" value="TreeGrafter"/>
</dbReference>
<dbReference type="EC" id="1.8.3.2" evidence="6"/>
<evidence type="ECO:0000256" key="3">
    <source>
        <dbReference type="ARBA" id="ARBA00022827"/>
    </source>
</evidence>
<dbReference type="PANTHER" id="PTHR12645">
    <property type="entry name" value="ALR/ERV"/>
    <property type="match status" value="1"/>
</dbReference>
<comment type="cofactor">
    <cofactor evidence="1 6">
        <name>FAD</name>
        <dbReference type="ChEBI" id="CHEBI:57692"/>
    </cofactor>
</comment>
<keyword evidence="2 6" id="KW-0285">Flavoprotein</keyword>
<evidence type="ECO:0000259" key="9">
    <source>
        <dbReference type="PROSITE" id="PS51324"/>
    </source>
</evidence>
<keyword evidence="8" id="KW-0732">Signal</keyword>
<sequence length="201" mass="22040">MPRKQHLSFLMAIAFCAFLGITFVLSSRKETDGPVTAEFAAANQQALSVSDGILKGENKAAKIENATLKAELGNASWKLLHTMMAKFPDKPTDEDSAALKSYIHLFARLYPCGDCARHFQKILQKFPPQVATRSTAAAWACHVHNEVNKRLKKPIFDCSNIGDFYDCGCAEDPVEGKEKGKKDSFTPLTLSENEGSLTRGG</sequence>
<dbReference type="EMBL" id="KE145367">
    <property type="protein sequence ID" value="EPE29108.1"/>
    <property type="molecule type" value="Genomic_DNA"/>
</dbReference>
<name>S3DRL4_GLAL2</name>
<dbReference type="Gene3D" id="1.20.120.310">
    <property type="entry name" value="ERV/ALR sulfhydryl oxidase domain"/>
    <property type="match status" value="1"/>
</dbReference>
<dbReference type="AlphaFoldDB" id="S3DRL4"/>
<evidence type="ECO:0000313" key="11">
    <source>
        <dbReference type="Proteomes" id="UP000016922"/>
    </source>
</evidence>
<keyword evidence="11" id="KW-1185">Reference proteome</keyword>
<dbReference type="eggNOG" id="KOG3355">
    <property type="taxonomic scope" value="Eukaryota"/>
</dbReference>
<evidence type="ECO:0000313" key="10">
    <source>
        <dbReference type="EMBL" id="EPE29108.1"/>
    </source>
</evidence>
<gene>
    <name evidence="10" type="ORF">GLAREA_00266</name>
</gene>
<feature type="compositionally biased region" description="Polar residues" evidence="7">
    <location>
        <begin position="186"/>
        <end position="201"/>
    </location>
</feature>
<organism evidence="10 11">
    <name type="scientific">Glarea lozoyensis (strain ATCC 20868 / MF5171)</name>
    <dbReference type="NCBI Taxonomy" id="1116229"/>
    <lineage>
        <taxon>Eukaryota</taxon>
        <taxon>Fungi</taxon>
        <taxon>Dikarya</taxon>
        <taxon>Ascomycota</taxon>
        <taxon>Pezizomycotina</taxon>
        <taxon>Leotiomycetes</taxon>
        <taxon>Helotiales</taxon>
        <taxon>Helotiaceae</taxon>
        <taxon>Glarea</taxon>
    </lineage>
</organism>
<accession>S3DRL4</accession>